<dbReference type="eggNOG" id="KOG1095">
    <property type="taxonomic scope" value="Eukaryota"/>
</dbReference>
<dbReference type="PROSITE" id="PS50068">
    <property type="entry name" value="LDLRA_2"/>
    <property type="match status" value="1"/>
</dbReference>
<dbReference type="Gene3D" id="4.10.400.10">
    <property type="entry name" value="Low-density Lipoprotein Receptor"/>
    <property type="match status" value="1"/>
</dbReference>
<dbReference type="AlphaFoldDB" id="C3XSI0"/>
<feature type="non-terminal residue" evidence="4">
    <location>
        <position position="1"/>
    </location>
</feature>
<organism>
    <name type="scientific">Branchiostoma floridae</name>
    <name type="common">Florida lancelet</name>
    <name type="synonym">Amphioxus</name>
    <dbReference type="NCBI Taxonomy" id="7739"/>
    <lineage>
        <taxon>Eukaryota</taxon>
        <taxon>Metazoa</taxon>
        <taxon>Chordata</taxon>
        <taxon>Cephalochordata</taxon>
        <taxon>Leptocardii</taxon>
        <taxon>Amphioxiformes</taxon>
        <taxon>Branchiostomatidae</taxon>
        <taxon>Branchiostoma</taxon>
    </lineage>
</organism>
<dbReference type="SUPFAM" id="SSF57424">
    <property type="entry name" value="LDL receptor-like module"/>
    <property type="match status" value="1"/>
</dbReference>
<accession>C3XSI0</accession>
<proteinExistence type="predicted"/>
<feature type="non-terminal residue" evidence="4">
    <location>
        <position position="196"/>
    </location>
</feature>
<dbReference type="PANTHER" id="PTHR23282:SF142">
    <property type="entry name" value="MAM DOMAIN-CONTAINING PROTEIN"/>
    <property type="match status" value="1"/>
</dbReference>
<dbReference type="InterPro" id="IPR002172">
    <property type="entry name" value="LDrepeatLR_classA_rpt"/>
</dbReference>
<evidence type="ECO:0000259" key="3">
    <source>
        <dbReference type="PROSITE" id="PS50060"/>
    </source>
</evidence>
<evidence type="ECO:0000256" key="1">
    <source>
        <dbReference type="ARBA" id="ARBA00023157"/>
    </source>
</evidence>
<comment type="caution">
    <text evidence="2">Lacks conserved residue(s) required for the propagation of feature annotation.</text>
</comment>
<reference evidence="4" key="1">
    <citation type="journal article" date="2008" name="Nature">
        <title>The amphioxus genome and the evolution of the chordate karyotype.</title>
        <authorList>
            <consortium name="US DOE Joint Genome Institute (JGI-PGF)"/>
            <person name="Putnam N.H."/>
            <person name="Butts T."/>
            <person name="Ferrier D.E.K."/>
            <person name="Furlong R.F."/>
            <person name="Hellsten U."/>
            <person name="Kawashima T."/>
            <person name="Robinson-Rechavi M."/>
            <person name="Shoguchi E."/>
            <person name="Terry A."/>
            <person name="Yu J.-K."/>
            <person name="Benito-Gutierrez E.L."/>
            <person name="Dubchak I."/>
            <person name="Garcia-Fernandez J."/>
            <person name="Gibson-Brown J.J."/>
            <person name="Grigoriev I.V."/>
            <person name="Horton A.C."/>
            <person name="de Jong P.J."/>
            <person name="Jurka J."/>
            <person name="Kapitonov V.V."/>
            <person name="Kohara Y."/>
            <person name="Kuroki Y."/>
            <person name="Lindquist E."/>
            <person name="Lucas S."/>
            <person name="Osoegawa K."/>
            <person name="Pennacchio L.A."/>
            <person name="Salamov A.A."/>
            <person name="Satou Y."/>
            <person name="Sauka-Spengler T."/>
            <person name="Schmutz J."/>
            <person name="Shin-I T."/>
            <person name="Toyoda A."/>
            <person name="Bronner-Fraser M."/>
            <person name="Fujiyama A."/>
            <person name="Holland L.Z."/>
            <person name="Holland P.W.H."/>
            <person name="Satoh N."/>
            <person name="Rokhsar D.S."/>
        </authorList>
    </citation>
    <scope>NUCLEOTIDE SEQUENCE [LARGE SCALE GENOMIC DNA]</scope>
    <source>
        <strain evidence="4">S238N-H82</strain>
        <tissue evidence="4">Testes</tissue>
    </source>
</reference>
<dbReference type="InterPro" id="IPR036055">
    <property type="entry name" value="LDL_receptor-like_sf"/>
</dbReference>
<sequence length="196" mass="21667">CTFEQDACSWTDVSTGSYSWRRDRNGTTTSNTGPSVDHTVGTMLGWYMAVEAYTGTVNNLARLKSPTLRQGGAACMLKFWYHMYGSGIGRLNVYIQLGPVAETQVWSLNQDRGNQWRQAVVYIGRARGEFTVLFEAIRSLSTAGDIAIDDITFENCALPAAQTSCTRDQYRCTSQACVDADRVCDFSDDCGDNSDE</sequence>
<dbReference type="SMART" id="SM00137">
    <property type="entry name" value="MAM"/>
    <property type="match status" value="1"/>
</dbReference>
<dbReference type="GO" id="GO:0016020">
    <property type="term" value="C:membrane"/>
    <property type="evidence" value="ECO:0007669"/>
    <property type="project" value="InterPro"/>
</dbReference>
<dbReference type="InterPro" id="IPR013320">
    <property type="entry name" value="ConA-like_dom_sf"/>
</dbReference>
<feature type="domain" description="MAM" evidence="3">
    <location>
        <begin position="1"/>
        <end position="158"/>
    </location>
</feature>
<dbReference type="EMBL" id="GG666459">
    <property type="protein sequence ID" value="EEN68901.1"/>
    <property type="molecule type" value="Genomic_DNA"/>
</dbReference>
<dbReference type="SUPFAM" id="SSF49899">
    <property type="entry name" value="Concanavalin A-like lectins/glucanases"/>
    <property type="match status" value="1"/>
</dbReference>
<dbReference type="Pfam" id="PF00057">
    <property type="entry name" value="Ldl_recept_a"/>
    <property type="match status" value="1"/>
</dbReference>
<evidence type="ECO:0000313" key="4">
    <source>
        <dbReference type="EMBL" id="EEN68901.1"/>
    </source>
</evidence>
<dbReference type="InterPro" id="IPR051560">
    <property type="entry name" value="MAM_domain-containing"/>
</dbReference>
<keyword evidence="1 2" id="KW-1015">Disulfide bond</keyword>
<dbReference type="PANTHER" id="PTHR23282">
    <property type="entry name" value="APICAL ENDOSOMAL GLYCOPROTEIN PRECURSOR"/>
    <property type="match status" value="1"/>
</dbReference>
<dbReference type="InParanoid" id="C3XSI0"/>
<evidence type="ECO:0000256" key="2">
    <source>
        <dbReference type="PROSITE-ProRule" id="PRU00124"/>
    </source>
</evidence>
<feature type="disulfide bond" evidence="2">
    <location>
        <begin position="172"/>
        <end position="190"/>
    </location>
</feature>
<feature type="disulfide bond" evidence="2">
    <location>
        <begin position="165"/>
        <end position="177"/>
    </location>
</feature>
<gene>
    <name evidence="4" type="ORF">BRAFLDRAFT_196515</name>
</gene>
<dbReference type="Gene3D" id="2.60.120.200">
    <property type="match status" value="1"/>
</dbReference>
<dbReference type="Pfam" id="PF00629">
    <property type="entry name" value="MAM"/>
    <property type="match status" value="1"/>
</dbReference>
<dbReference type="InterPro" id="IPR000998">
    <property type="entry name" value="MAM_dom"/>
</dbReference>
<dbReference type="CDD" id="cd00112">
    <property type="entry name" value="LDLa"/>
    <property type="match status" value="1"/>
</dbReference>
<name>C3XSI0_BRAFL</name>
<dbReference type="CDD" id="cd06263">
    <property type="entry name" value="MAM"/>
    <property type="match status" value="1"/>
</dbReference>
<dbReference type="PROSITE" id="PS50060">
    <property type="entry name" value="MAM_2"/>
    <property type="match status" value="1"/>
</dbReference>
<dbReference type="SMART" id="SM00192">
    <property type="entry name" value="LDLa"/>
    <property type="match status" value="1"/>
</dbReference>
<protein>
    <recommendedName>
        <fullName evidence="3">MAM domain-containing protein</fullName>
    </recommendedName>
</protein>